<evidence type="ECO:0000313" key="1">
    <source>
        <dbReference type="EMBL" id="KJA16749.1"/>
    </source>
</evidence>
<dbReference type="AlphaFoldDB" id="A0A0D2NCB5"/>
<dbReference type="EMBL" id="KN817615">
    <property type="protein sequence ID" value="KJA16749.1"/>
    <property type="molecule type" value="Genomic_DNA"/>
</dbReference>
<keyword evidence="2" id="KW-1185">Reference proteome</keyword>
<accession>A0A0D2NCB5</accession>
<evidence type="ECO:0000313" key="2">
    <source>
        <dbReference type="Proteomes" id="UP000054270"/>
    </source>
</evidence>
<organism evidence="1 2">
    <name type="scientific">Hypholoma sublateritium (strain FD-334 SS-4)</name>
    <dbReference type="NCBI Taxonomy" id="945553"/>
    <lineage>
        <taxon>Eukaryota</taxon>
        <taxon>Fungi</taxon>
        <taxon>Dikarya</taxon>
        <taxon>Basidiomycota</taxon>
        <taxon>Agaricomycotina</taxon>
        <taxon>Agaricomycetes</taxon>
        <taxon>Agaricomycetidae</taxon>
        <taxon>Agaricales</taxon>
        <taxon>Agaricineae</taxon>
        <taxon>Strophariaceae</taxon>
        <taxon>Hypholoma</taxon>
    </lineage>
</organism>
<reference evidence="2" key="1">
    <citation type="submission" date="2014-04" db="EMBL/GenBank/DDBJ databases">
        <title>Evolutionary Origins and Diversification of the Mycorrhizal Mutualists.</title>
        <authorList>
            <consortium name="DOE Joint Genome Institute"/>
            <consortium name="Mycorrhizal Genomics Consortium"/>
            <person name="Kohler A."/>
            <person name="Kuo A."/>
            <person name="Nagy L.G."/>
            <person name="Floudas D."/>
            <person name="Copeland A."/>
            <person name="Barry K.W."/>
            <person name="Cichocki N."/>
            <person name="Veneault-Fourrey C."/>
            <person name="LaButti K."/>
            <person name="Lindquist E.A."/>
            <person name="Lipzen A."/>
            <person name="Lundell T."/>
            <person name="Morin E."/>
            <person name="Murat C."/>
            <person name="Riley R."/>
            <person name="Ohm R."/>
            <person name="Sun H."/>
            <person name="Tunlid A."/>
            <person name="Henrissat B."/>
            <person name="Grigoriev I.V."/>
            <person name="Hibbett D.S."/>
            <person name="Martin F."/>
        </authorList>
    </citation>
    <scope>NUCLEOTIDE SEQUENCE [LARGE SCALE GENOMIC DNA]</scope>
    <source>
        <strain evidence="2">FD-334 SS-4</strain>
    </source>
</reference>
<name>A0A0D2NCB5_HYPSF</name>
<dbReference type="Proteomes" id="UP000054270">
    <property type="component" value="Unassembled WGS sequence"/>
</dbReference>
<gene>
    <name evidence="1" type="ORF">HYPSUDRAFT_206761</name>
</gene>
<proteinExistence type="predicted"/>
<dbReference type="STRING" id="945553.A0A0D2NCB5"/>
<protein>
    <recommendedName>
        <fullName evidence="3">MYND-type domain-containing protein</fullName>
    </recommendedName>
</protein>
<sequence length="378" mass="41695">MPSTNSSIGISSEFQIIEGFYTLGDSSYREYARTQPTALACETCGKEHGGDDDADVKRCKGCQRQLWPEHKASCNSVQLALLISEVVQSFCSNAFLMHFLRVALVFKLGLLTPGAVAKYSSEQTIPREHVTLNFLPVSEMHYVQIVAGKLDDVLRSKEEIPGHVTFNINPKWAPDLVSLSEGETEQGEPEGDGLSARIYKDARKKADQRGRKENPIALVSFVYDNEAVVFGIELTQDAFVTARGGSIPAGLIPPSMKNVVLERPLAHSIHRATFSELSPIVQLSRTTDSHGLADNPPRTSLRRDLDAILGLFFARLRRGALTSVRYSALNAEHHHLGLRKRATRILGLALCLHFTTIRPVDGGDSHPSFPQIRKDIIT</sequence>
<evidence type="ECO:0008006" key="3">
    <source>
        <dbReference type="Google" id="ProtNLM"/>
    </source>
</evidence>
<dbReference type="OrthoDB" id="5231159at2759"/>